<gene>
    <name evidence="2" type="ORF">BJF95_22165</name>
</gene>
<dbReference type="AlphaFoldDB" id="A0A1Q8ZNV1"/>
<dbReference type="Pfam" id="PF12697">
    <property type="entry name" value="Abhydrolase_6"/>
    <property type="match status" value="1"/>
</dbReference>
<feature type="domain" description="AB hydrolase-1" evidence="1">
    <location>
        <begin position="5"/>
        <end position="218"/>
    </location>
</feature>
<reference evidence="2 3" key="1">
    <citation type="submission" date="2016-09" db="EMBL/GenBank/DDBJ databases">
        <title>Rhizobium oryziradicis sp. nov., isolated from the root of rice.</title>
        <authorList>
            <person name="Zhao J."/>
            <person name="Zhang X."/>
        </authorList>
    </citation>
    <scope>NUCLEOTIDE SEQUENCE [LARGE SCALE GENOMIC DNA]</scope>
    <source>
        <strain evidence="2 3">N19</strain>
    </source>
</reference>
<dbReference type="SUPFAM" id="SSF53474">
    <property type="entry name" value="alpha/beta-Hydrolases"/>
    <property type="match status" value="1"/>
</dbReference>
<dbReference type="Gene3D" id="3.40.50.1820">
    <property type="entry name" value="alpha/beta hydrolase"/>
    <property type="match status" value="1"/>
</dbReference>
<sequence>MNPELLLLHALPLDGSMWAAQLDLLPGATHAPTLYGFGDRVEDWAAEALKLPMGNKLIVVGCSVGGSCALEVAALAPDRVAGLIIIGTKAARRVDSGANITYADDLQRMGLKAAWAEWWKPAFSSSTSPDIIAEAEGILMRQPLEDVVRGVRAFHSRQSRGDILSTFRGPVHVVTGDADVLPGTTTSANQAASAYNGYLHVIPDCGHYVPMERPAALNSIIKHLIDQLTPSSRSRGNNGID</sequence>
<dbReference type="InterPro" id="IPR050266">
    <property type="entry name" value="AB_hydrolase_sf"/>
</dbReference>
<accession>A0A1Q8ZNV1</accession>
<dbReference type="OrthoDB" id="5491135at2"/>
<dbReference type="InterPro" id="IPR029058">
    <property type="entry name" value="AB_hydrolase_fold"/>
</dbReference>
<dbReference type="STRING" id="1867956.BJF95_22165"/>
<dbReference type="PANTHER" id="PTHR43798">
    <property type="entry name" value="MONOACYLGLYCEROL LIPASE"/>
    <property type="match status" value="1"/>
</dbReference>
<proteinExistence type="predicted"/>
<evidence type="ECO:0000313" key="3">
    <source>
        <dbReference type="Proteomes" id="UP000186894"/>
    </source>
</evidence>
<evidence type="ECO:0000259" key="1">
    <source>
        <dbReference type="Pfam" id="PF12697"/>
    </source>
</evidence>
<dbReference type="InterPro" id="IPR000073">
    <property type="entry name" value="AB_hydrolase_1"/>
</dbReference>
<protein>
    <recommendedName>
        <fullName evidence="1">AB hydrolase-1 domain-containing protein</fullName>
    </recommendedName>
</protein>
<dbReference type="Proteomes" id="UP000186894">
    <property type="component" value="Unassembled WGS sequence"/>
</dbReference>
<keyword evidence="3" id="KW-1185">Reference proteome</keyword>
<comment type="caution">
    <text evidence="2">The sequence shown here is derived from an EMBL/GenBank/DDBJ whole genome shotgun (WGS) entry which is preliminary data.</text>
</comment>
<dbReference type="PANTHER" id="PTHR43798:SF29">
    <property type="entry name" value="AB HYDROLASE-1 DOMAIN-CONTAINING PROTEIN"/>
    <property type="match status" value="1"/>
</dbReference>
<name>A0A1Q8ZNV1_9HYPH</name>
<dbReference type="EMBL" id="MKIM01000028">
    <property type="protein sequence ID" value="OLP43563.1"/>
    <property type="molecule type" value="Genomic_DNA"/>
</dbReference>
<evidence type="ECO:0000313" key="2">
    <source>
        <dbReference type="EMBL" id="OLP43563.1"/>
    </source>
</evidence>
<dbReference type="RefSeq" id="WP_075640883.1">
    <property type="nucleotide sequence ID" value="NZ_MKIM01000028.1"/>
</dbReference>
<organism evidence="2 3">
    <name type="scientific">Rhizobium oryziradicis</name>
    <dbReference type="NCBI Taxonomy" id="1867956"/>
    <lineage>
        <taxon>Bacteria</taxon>
        <taxon>Pseudomonadati</taxon>
        <taxon>Pseudomonadota</taxon>
        <taxon>Alphaproteobacteria</taxon>
        <taxon>Hyphomicrobiales</taxon>
        <taxon>Rhizobiaceae</taxon>
        <taxon>Rhizobium/Agrobacterium group</taxon>
        <taxon>Rhizobium</taxon>
    </lineage>
</organism>